<organism evidence="2 3">
    <name type="scientific">Sphingomonas cynarae</name>
    <dbReference type="NCBI Taxonomy" id="930197"/>
    <lineage>
        <taxon>Bacteria</taxon>
        <taxon>Pseudomonadati</taxon>
        <taxon>Pseudomonadota</taxon>
        <taxon>Alphaproteobacteria</taxon>
        <taxon>Sphingomonadales</taxon>
        <taxon>Sphingomonadaceae</taxon>
        <taxon>Sphingomonas</taxon>
    </lineage>
</organism>
<name>A0ABP7DRV6_9SPHN</name>
<dbReference type="Pfam" id="PF01584">
    <property type="entry name" value="CheW"/>
    <property type="match status" value="2"/>
</dbReference>
<proteinExistence type="predicted"/>
<evidence type="ECO:0000259" key="1">
    <source>
        <dbReference type="PROSITE" id="PS50851"/>
    </source>
</evidence>
<dbReference type="SUPFAM" id="SSF50341">
    <property type="entry name" value="CheW-like"/>
    <property type="match status" value="3"/>
</dbReference>
<reference evidence="3" key="1">
    <citation type="journal article" date="2019" name="Int. J. Syst. Evol. Microbiol.">
        <title>The Global Catalogue of Microorganisms (GCM) 10K type strain sequencing project: providing services to taxonomists for standard genome sequencing and annotation.</title>
        <authorList>
            <consortium name="The Broad Institute Genomics Platform"/>
            <consortium name="The Broad Institute Genome Sequencing Center for Infectious Disease"/>
            <person name="Wu L."/>
            <person name="Ma J."/>
        </authorList>
    </citation>
    <scope>NUCLEOTIDE SEQUENCE [LARGE SCALE GENOMIC DNA]</scope>
    <source>
        <strain evidence="3">JCM 17498</strain>
    </source>
</reference>
<accession>A0ABP7DRV6</accession>
<dbReference type="SMART" id="SM00260">
    <property type="entry name" value="CheW"/>
    <property type="match status" value="1"/>
</dbReference>
<feature type="domain" description="CheW-like" evidence="1">
    <location>
        <begin position="172"/>
        <end position="314"/>
    </location>
</feature>
<dbReference type="Proteomes" id="UP001500523">
    <property type="component" value="Unassembled WGS sequence"/>
</dbReference>
<dbReference type="RefSeq" id="WP_344693053.1">
    <property type="nucleotide sequence ID" value="NZ_BAABBF010000003.1"/>
</dbReference>
<dbReference type="Gene3D" id="2.30.30.40">
    <property type="entry name" value="SH3 Domains"/>
    <property type="match status" value="1"/>
</dbReference>
<dbReference type="InterPro" id="IPR036061">
    <property type="entry name" value="CheW-like_dom_sf"/>
</dbReference>
<dbReference type="PANTHER" id="PTHR22617:SF23">
    <property type="entry name" value="CHEMOTAXIS PROTEIN CHEW"/>
    <property type="match status" value="1"/>
</dbReference>
<dbReference type="PROSITE" id="PS50851">
    <property type="entry name" value="CHEW"/>
    <property type="match status" value="2"/>
</dbReference>
<feature type="domain" description="CheW-like" evidence="1">
    <location>
        <begin position="16"/>
        <end position="155"/>
    </location>
</feature>
<dbReference type="Gene3D" id="2.40.50.180">
    <property type="entry name" value="CheA-289, Domain 4"/>
    <property type="match status" value="1"/>
</dbReference>
<evidence type="ECO:0000313" key="2">
    <source>
        <dbReference type="EMBL" id="GAA3709293.1"/>
    </source>
</evidence>
<sequence length="481" mass="50541">MTDHEAETGADGRRAPIDVGLMRLCGRDLAIRADSIREVVPLPDTLQADFSGTGACCGTIVIRGRAVPVLDIAGLLGFARPSRATGVVVVLREGDRLLGLVMDMVSGLARIAADEVQPLTGVADDRQPLVASGFLHGQALFGLIDQAAIFTLPGVIHAVEVGKDERRTASVCGAVVLVSVADTQIAIDTGFVVATVPGDTIMPSPEPAGPWMGVVRYLDREVPVVDDLALLGLTGRAAEGARGAVVIVQLAADQMLGLKIDRIRRILPLGFRSLHPLSCELGRQLPLFRGAVVDHEARQSLMLDHEAVRECAVLRTIAALTRRTGKAVADRPGETHSGGLQAYVVFRTGDGYGAASLASVKQIVPFPVDAAPARLAGSALCAIASYDGAPLPLFDFANGPVAADMTGRMILVVESDRAFNGLVVEKMETVARTVTQSRPGTSQGQFIHTQVDGRSMAVTVCDLARQVRLLAGSAPKAAPMR</sequence>
<evidence type="ECO:0000313" key="3">
    <source>
        <dbReference type="Proteomes" id="UP001500523"/>
    </source>
</evidence>
<comment type="caution">
    <text evidence="2">The sequence shown here is derived from an EMBL/GenBank/DDBJ whole genome shotgun (WGS) entry which is preliminary data.</text>
</comment>
<dbReference type="EMBL" id="BAABBF010000003">
    <property type="protein sequence ID" value="GAA3709293.1"/>
    <property type="molecule type" value="Genomic_DNA"/>
</dbReference>
<gene>
    <name evidence="2" type="ORF">GCM10022268_18240</name>
</gene>
<dbReference type="InterPro" id="IPR002545">
    <property type="entry name" value="CheW-lke_dom"/>
</dbReference>
<dbReference type="PANTHER" id="PTHR22617">
    <property type="entry name" value="CHEMOTAXIS SENSOR HISTIDINE KINASE-RELATED"/>
    <property type="match status" value="1"/>
</dbReference>
<dbReference type="InterPro" id="IPR039315">
    <property type="entry name" value="CheW"/>
</dbReference>
<protein>
    <recommendedName>
        <fullName evidence="1">CheW-like domain-containing protein</fullName>
    </recommendedName>
</protein>
<keyword evidence="3" id="KW-1185">Reference proteome</keyword>